<evidence type="ECO:0008006" key="4">
    <source>
        <dbReference type="Google" id="ProtNLM"/>
    </source>
</evidence>
<dbReference type="AlphaFoldDB" id="A0A1M5CA04"/>
<dbReference type="InterPro" id="IPR021215">
    <property type="entry name" value="DUF2752"/>
</dbReference>
<protein>
    <recommendedName>
        <fullName evidence="4">DUF2752 domain-containing protein</fullName>
    </recommendedName>
</protein>
<dbReference type="EMBL" id="FQUM01000006">
    <property type="protein sequence ID" value="SHF51583.1"/>
    <property type="molecule type" value="Genomic_DNA"/>
</dbReference>
<dbReference type="Proteomes" id="UP000184164">
    <property type="component" value="Unassembled WGS sequence"/>
</dbReference>
<reference evidence="2 3" key="1">
    <citation type="submission" date="2016-11" db="EMBL/GenBank/DDBJ databases">
        <authorList>
            <person name="Jaros S."/>
            <person name="Januszkiewicz K."/>
            <person name="Wedrychowicz H."/>
        </authorList>
    </citation>
    <scope>NUCLEOTIDE SEQUENCE [LARGE SCALE GENOMIC DNA]</scope>
    <source>
        <strain evidence="2 3">DSM 26910</strain>
    </source>
</reference>
<evidence type="ECO:0000313" key="3">
    <source>
        <dbReference type="Proteomes" id="UP000184164"/>
    </source>
</evidence>
<feature type="transmembrane region" description="Helical" evidence="1">
    <location>
        <begin position="104"/>
        <end position="122"/>
    </location>
</feature>
<evidence type="ECO:0000256" key="1">
    <source>
        <dbReference type="SAM" id="Phobius"/>
    </source>
</evidence>
<name>A0A1M5CA04_9BACT</name>
<feature type="transmembrane region" description="Helical" evidence="1">
    <location>
        <begin position="64"/>
        <end position="83"/>
    </location>
</feature>
<gene>
    <name evidence="2" type="ORF">SAMN05444274_10619</name>
</gene>
<accession>A0A1M5CA04</accession>
<sequence length="132" mass="14822">MKTLLKGGLLVALAALAVLFFVLDPNKNIIFPRCPFYSLTGFYCPGCGSQRAIHSLLHLNLAGVVQSNLLFIPAVLTIGYHFLHKILNRKLGWNLPNIFYLKNTPWVILAIILLFWVLRNISEFPFSELAPG</sequence>
<dbReference type="STRING" id="1484053.SAMN05444274_10619"/>
<dbReference type="OrthoDB" id="9815897at2"/>
<keyword evidence="1" id="KW-0472">Membrane</keyword>
<evidence type="ECO:0000313" key="2">
    <source>
        <dbReference type="EMBL" id="SHF51583.1"/>
    </source>
</evidence>
<proteinExistence type="predicted"/>
<dbReference type="Pfam" id="PF10825">
    <property type="entry name" value="DUF2752"/>
    <property type="match status" value="1"/>
</dbReference>
<keyword evidence="1" id="KW-0812">Transmembrane</keyword>
<keyword evidence="1" id="KW-1133">Transmembrane helix</keyword>
<dbReference type="RefSeq" id="WP_073002308.1">
    <property type="nucleotide sequence ID" value="NZ_FQUM01000006.1"/>
</dbReference>
<keyword evidence="3" id="KW-1185">Reference proteome</keyword>
<organism evidence="2 3">
    <name type="scientific">Mariniphaga anaerophila</name>
    <dbReference type="NCBI Taxonomy" id="1484053"/>
    <lineage>
        <taxon>Bacteria</taxon>
        <taxon>Pseudomonadati</taxon>
        <taxon>Bacteroidota</taxon>
        <taxon>Bacteroidia</taxon>
        <taxon>Marinilabiliales</taxon>
        <taxon>Prolixibacteraceae</taxon>
        <taxon>Mariniphaga</taxon>
    </lineage>
</organism>